<evidence type="ECO:0000256" key="4">
    <source>
        <dbReference type="SAM" id="MobiDB-lite"/>
    </source>
</evidence>
<proteinExistence type="inferred from homology"/>
<feature type="region of interest" description="Disordered" evidence="4">
    <location>
        <begin position="162"/>
        <end position="181"/>
    </location>
</feature>
<dbReference type="GO" id="GO:0003735">
    <property type="term" value="F:structural constituent of ribosome"/>
    <property type="evidence" value="ECO:0007669"/>
    <property type="project" value="InterPro"/>
</dbReference>
<dbReference type="InterPro" id="IPR029004">
    <property type="entry name" value="Ribosomal_eL28/Mak16"/>
</dbReference>
<protein>
    <recommendedName>
        <fullName evidence="5">Ribosomal eL28/Mak16 domain-containing protein</fullName>
    </recommendedName>
</protein>
<reference evidence="6 7" key="1">
    <citation type="submission" date="2019-02" db="EMBL/GenBank/DDBJ databases">
        <title>Genome sequencing of the rare red list fungi Antrodiella citrinella (Flaviporus citrinellus).</title>
        <authorList>
            <person name="Buettner E."/>
            <person name="Kellner H."/>
        </authorList>
    </citation>
    <scope>NUCLEOTIDE SEQUENCE [LARGE SCALE GENOMIC DNA]</scope>
    <source>
        <strain evidence="6 7">DSM 108506</strain>
    </source>
</reference>
<dbReference type="GO" id="GO:0006412">
    <property type="term" value="P:translation"/>
    <property type="evidence" value="ECO:0007669"/>
    <property type="project" value="InterPro"/>
</dbReference>
<dbReference type="GO" id="GO:1990904">
    <property type="term" value="C:ribonucleoprotein complex"/>
    <property type="evidence" value="ECO:0007669"/>
    <property type="project" value="UniProtKB-KW"/>
</dbReference>
<evidence type="ECO:0000256" key="3">
    <source>
        <dbReference type="ARBA" id="ARBA00023274"/>
    </source>
</evidence>
<dbReference type="AlphaFoldDB" id="A0A4S4MV58"/>
<evidence type="ECO:0000313" key="6">
    <source>
        <dbReference type="EMBL" id="THH30226.1"/>
    </source>
</evidence>
<evidence type="ECO:0000259" key="5">
    <source>
        <dbReference type="Pfam" id="PF01778"/>
    </source>
</evidence>
<dbReference type="Gene3D" id="3.30.390.110">
    <property type="match status" value="1"/>
</dbReference>
<comment type="similarity">
    <text evidence="1">Belongs to the eukaryotic ribosomal protein eL28 family.</text>
</comment>
<gene>
    <name evidence="6" type="ORF">EUX98_g3952</name>
</gene>
<dbReference type="Proteomes" id="UP000308730">
    <property type="component" value="Unassembled WGS sequence"/>
</dbReference>
<name>A0A4S4MV58_9APHY</name>
<evidence type="ECO:0000256" key="1">
    <source>
        <dbReference type="ARBA" id="ARBA00007926"/>
    </source>
</evidence>
<keyword evidence="2" id="KW-0689">Ribosomal protein</keyword>
<comment type="caution">
    <text evidence="6">The sequence shown here is derived from an EMBL/GenBank/DDBJ whole genome shotgun (WGS) entry which is preliminary data.</text>
</comment>
<dbReference type="Pfam" id="PF01778">
    <property type="entry name" value="Ribosomal_L28e"/>
    <property type="match status" value="1"/>
</dbReference>
<dbReference type="PANTHER" id="PTHR10544">
    <property type="entry name" value="60S RIBOSOMAL PROTEIN L28"/>
    <property type="match status" value="1"/>
</dbReference>
<dbReference type="InterPro" id="IPR002672">
    <property type="entry name" value="Ribosomal_eL28"/>
</dbReference>
<organism evidence="6 7">
    <name type="scientific">Antrodiella citrinella</name>
    <dbReference type="NCBI Taxonomy" id="2447956"/>
    <lineage>
        <taxon>Eukaryota</taxon>
        <taxon>Fungi</taxon>
        <taxon>Dikarya</taxon>
        <taxon>Basidiomycota</taxon>
        <taxon>Agaricomycotina</taxon>
        <taxon>Agaricomycetes</taxon>
        <taxon>Polyporales</taxon>
        <taxon>Steccherinaceae</taxon>
        <taxon>Antrodiella</taxon>
    </lineage>
</organism>
<keyword evidence="7" id="KW-1185">Reference proteome</keyword>
<dbReference type="GO" id="GO:0005840">
    <property type="term" value="C:ribosome"/>
    <property type="evidence" value="ECO:0007669"/>
    <property type="project" value="UniProtKB-KW"/>
</dbReference>
<feature type="domain" description="Ribosomal eL28/Mak16" evidence="5">
    <location>
        <begin position="47"/>
        <end position="158"/>
    </location>
</feature>
<dbReference type="EMBL" id="SGPM01000089">
    <property type="protein sequence ID" value="THH30226.1"/>
    <property type="molecule type" value="Genomic_DNA"/>
</dbReference>
<evidence type="ECO:0000256" key="2">
    <source>
        <dbReference type="ARBA" id="ARBA00022980"/>
    </source>
</evidence>
<keyword evidence="3" id="KW-0687">Ribonucleoprotein</keyword>
<evidence type="ECO:0000313" key="7">
    <source>
        <dbReference type="Proteomes" id="UP000308730"/>
    </source>
</evidence>
<dbReference type="OrthoDB" id="338850at2759"/>
<accession>A0A4S4MV58</accession>
<sequence length="181" mass="19566">MISSSTSSSTPAAKRSTCRKISNGSLSVYVVVVIRFVSPKCANLCFVVQKNNAHIVKRVPEGPIFSKEPGNLRNLHSFKWSGIANTKTIDIKDTGAGIQITTTKKNATPQAVRAGKSTSSIRNRSGGRRSYGQVAQLAKRGYRPDLRQAAVARVSALLLTQKEKKAAPPRKVRGKKATDFA</sequence>